<keyword evidence="9" id="KW-0805">Transcription regulation</keyword>
<dbReference type="RefSeq" id="WP_244354563.1">
    <property type="nucleotide sequence ID" value="NZ_JAJNNZ010000001.1"/>
</dbReference>
<evidence type="ECO:0000256" key="6">
    <source>
        <dbReference type="ARBA" id="ARBA00022723"/>
    </source>
</evidence>
<gene>
    <name evidence="15" type="ORF">LNL84_01445</name>
</gene>
<dbReference type="PANTHER" id="PTHR43003">
    <property type="entry name" value="DNA-3-METHYLADENINE GLYCOSYLASE"/>
    <property type="match status" value="1"/>
</dbReference>
<dbReference type="Pfam" id="PF02805">
    <property type="entry name" value="Ada_Zn_binding"/>
    <property type="match status" value="1"/>
</dbReference>
<protein>
    <recommendedName>
        <fullName evidence="3">DNA-3-methyladenine glycosylase II</fullName>
        <ecNumber evidence="3">3.2.2.21</ecNumber>
    </recommendedName>
</protein>
<dbReference type="GO" id="GO:0008725">
    <property type="term" value="F:DNA-3-methyladenine glycosylase activity"/>
    <property type="evidence" value="ECO:0007669"/>
    <property type="project" value="TreeGrafter"/>
</dbReference>
<comment type="cofactor">
    <cofactor evidence="2">
        <name>Zn(2+)</name>
        <dbReference type="ChEBI" id="CHEBI:29105"/>
    </cofactor>
</comment>
<evidence type="ECO:0000256" key="5">
    <source>
        <dbReference type="ARBA" id="ARBA00022679"/>
    </source>
</evidence>
<dbReference type="Proteomes" id="UP001139488">
    <property type="component" value="Unassembled WGS sequence"/>
</dbReference>
<dbReference type="InterPro" id="IPR003265">
    <property type="entry name" value="HhH-GPD_domain"/>
</dbReference>
<comment type="caution">
    <text evidence="15">The sequence shown here is derived from an EMBL/GenBank/DDBJ whole genome shotgun (WGS) entry which is preliminary data.</text>
</comment>
<dbReference type="GO" id="GO:0006285">
    <property type="term" value="P:base-excision repair, AP site formation"/>
    <property type="evidence" value="ECO:0007669"/>
    <property type="project" value="TreeGrafter"/>
</dbReference>
<evidence type="ECO:0000256" key="13">
    <source>
        <dbReference type="ARBA" id="ARBA00023204"/>
    </source>
</evidence>
<evidence type="ECO:0000256" key="4">
    <source>
        <dbReference type="ARBA" id="ARBA00022603"/>
    </source>
</evidence>
<dbReference type="InterPro" id="IPR035451">
    <property type="entry name" value="Ada-like_dom_sf"/>
</dbReference>
<dbReference type="GO" id="GO:0043565">
    <property type="term" value="F:sequence-specific DNA binding"/>
    <property type="evidence" value="ECO:0007669"/>
    <property type="project" value="InterPro"/>
</dbReference>
<dbReference type="Gene3D" id="3.30.310.20">
    <property type="entry name" value="DNA-3-methyladenine glycosylase AlkA, N-terminal domain"/>
    <property type="match status" value="1"/>
</dbReference>
<dbReference type="GO" id="GO:0032259">
    <property type="term" value="P:methylation"/>
    <property type="evidence" value="ECO:0007669"/>
    <property type="project" value="UniProtKB-KW"/>
</dbReference>
<reference evidence="15" key="1">
    <citation type="submission" date="2021-11" db="EMBL/GenBank/DDBJ databases">
        <title>Vibrio ZSDE26 sp. nov. and Vibrio ZSDZ34 sp. nov., isolated from coastal seawater in Qingdao.</title>
        <authorList>
            <person name="Zhang P."/>
        </authorList>
    </citation>
    <scope>NUCLEOTIDE SEQUENCE</scope>
    <source>
        <strain evidence="15">ZSDZ34</strain>
    </source>
</reference>
<keyword evidence="10" id="KW-0238">DNA-binding</keyword>
<keyword evidence="11" id="KW-0010">Activator</keyword>
<proteinExistence type="predicted"/>
<evidence type="ECO:0000256" key="12">
    <source>
        <dbReference type="ARBA" id="ARBA00023163"/>
    </source>
</evidence>
<keyword evidence="5" id="KW-0808">Transferase</keyword>
<keyword evidence="8" id="KW-0862">Zinc</keyword>
<keyword evidence="16" id="KW-1185">Reference proteome</keyword>
<dbReference type="InterPro" id="IPR004026">
    <property type="entry name" value="Ada_DNA_repair_Zn-bd"/>
</dbReference>
<sequence>MKLTNEECRAARLSRDHRFDGVFFVAVKTTGIFCRPICPATPPKEENVEYYSSAAKALIRGYRPCLRCRPDSAPHSWAWKGSETSFQRALTLIEQGALEGGSVEQLSERLGISSRYLRKLFDAHLGVSPKQLALLNQLMFAKQLLHSSTMSVQDIGYACGFNSIRRFNDAFMKTLKLNPSQVRRGNQAQPNGCSLRLAYRGAYDWQRLLDFYRLRAIKGIETVTADSYQRVVDIDGSSGWFKIYADKEHCQSVVVEFELQDVTKLKQLVTRIRRMFDLDSDVTMIESQLSAVDPMLIRYPGIRIPGVWSVWEAGVRAVLGQQVSVKLAISQLNLLVETLAGPRGESGVFPSPTRVASADLSFLRMPESRKQTLSRLAQHLVDHPEGEVESWLALKGIGPWTVNYVSLRGQSQANLFLDTDLIVKKYTKQTPGLTVQRVSPWGSYATLHCWSHF</sequence>
<dbReference type="PANTHER" id="PTHR43003:SF13">
    <property type="entry name" value="DNA-3-METHYLADENINE GLYCOSYLASE 2"/>
    <property type="match status" value="1"/>
</dbReference>
<dbReference type="SMART" id="SM01009">
    <property type="entry name" value="AlkA_N"/>
    <property type="match status" value="1"/>
</dbReference>
<feature type="domain" description="HTH araC/xylS-type" evidence="14">
    <location>
        <begin position="87"/>
        <end position="185"/>
    </location>
</feature>
<dbReference type="Gene3D" id="1.10.10.60">
    <property type="entry name" value="Homeodomain-like"/>
    <property type="match status" value="1"/>
</dbReference>
<evidence type="ECO:0000256" key="1">
    <source>
        <dbReference type="ARBA" id="ARBA00000086"/>
    </source>
</evidence>
<evidence type="ECO:0000256" key="10">
    <source>
        <dbReference type="ARBA" id="ARBA00023125"/>
    </source>
</evidence>
<organism evidence="15 16">
    <name type="scientific">Vibrio gelatinilyticus</name>
    <dbReference type="NCBI Taxonomy" id="2893468"/>
    <lineage>
        <taxon>Bacteria</taxon>
        <taxon>Pseudomonadati</taxon>
        <taxon>Pseudomonadota</taxon>
        <taxon>Gammaproteobacteria</taxon>
        <taxon>Vibrionales</taxon>
        <taxon>Vibrionaceae</taxon>
        <taxon>Vibrio</taxon>
    </lineage>
</organism>
<evidence type="ECO:0000256" key="11">
    <source>
        <dbReference type="ARBA" id="ARBA00023159"/>
    </source>
</evidence>
<dbReference type="SUPFAM" id="SSF55945">
    <property type="entry name" value="TATA-box binding protein-like"/>
    <property type="match status" value="1"/>
</dbReference>
<dbReference type="FunFam" id="3.40.10.10:FF:000001">
    <property type="entry name" value="DNA-3-methyladenine glycosylase 2"/>
    <property type="match status" value="1"/>
</dbReference>
<dbReference type="GO" id="GO:0006307">
    <property type="term" value="P:DNA alkylation repair"/>
    <property type="evidence" value="ECO:0007669"/>
    <property type="project" value="TreeGrafter"/>
</dbReference>
<comment type="catalytic activity">
    <reaction evidence="1">
        <text>Hydrolysis of alkylated DNA, releasing 3-methyladenine, 3-methylguanine, 7-methylguanine and 7-methyladenine.</text>
        <dbReference type="EC" id="3.2.2.21"/>
    </reaction>
</comment>
<evidence type="ECO:0000313" key="15">
    <source>
        <dbReference type="EMBL" id="MCJ2375495.1"/>
    </source>
</evidence>
<dbReference type="GO" id="GO:0032131">
    <property type="term" value="F:alkylated DNA binding"/>
    <property type="evidence" value="ECO:0007669"/>
    <property type="project" value="TreeGrafter"/>
</dbReference>
<dbReference type="SMART" id="SM00342">
    <property type="entry name" value="HTH_ARAC"/>
    <property type="match status" value="1"/>
</dbReference>
<dbReference type="AlphaFoldDB" id="A0A9X1WBD4"/>
<keyword evidence="4" id="KW-0489">Methyltransferase</keyword>
<name>A0A9X1WBD4_9VIBR</name>
<evidence type="ECO:0000256" key="9">
    <source>
        <dbReference type="ARBA" id="ARBA00023015"/>
    </source>
</evidence>
<dbReference type="GO" id="GO:0008168">
    <property type="term" value="F:methyltransferase activity"/>
    <property type="evidence" value="ECO:0007669"/>
    <property type="project" value="UniProtKB-KW"/>
</dbReference>
<evidence type="ECO:0000256" key="8">
    <source>
        <dbReference type="ARBA" id="ARBA00022833"/>
    </source>
</evidence>
<dbReference type="Pfam" id="PF12833">
    <property type="entry name" value="HTH_18"/>
    <property type="match status" value="1"/>
</dbReference>
<dbReference type="PROSITE" id="PS01124">
    <property type="entry name" value="HTH_ARAC_FAMILY_2"/>
    <property type="match status" value="1"/>
</dbReference>
<evidence type="ECO:0000259" key="14">
    <source>
        <dbReference type="PROSITE" id="PS01124"/>
    </source>
</evidence>
<evidence type="ECO:0000256" key="7">
    <source>
        <dbReference type="ARBA" id="ARBA00022763"/>
    </source>
</evidence>
<dbReference type="Gene3D" id="3.40.10.10">
    <property type="entry name" value="DNA Methylphosphotriester Repair Domain"/>
    <property type="match status" value="1"/>
</dbReference>
<dbReference type="GO" id="GO:0008270">
    <property type="term" value="F:zinc ion binding"/>
    <property type="evidence" value="ECO:0007669"/>
    <property type="project" value="InterPro"/>
</dbReference>
<dbReference type="InterPro" id="IPR051912">
    <property type="entry name" value="Alkylbase_DNA_Glycosylase/TA"/>
</dbReference>
<dbReference type="Pfam" id="PF06029">
    <property type="entry name" value="AlkA_N"/>
    <property type="match status" value="1"/>
</dbReference>
<dbReference type="Gene3D" id="1.10.340.30">
    <property type="entry name" value="Hypothetical protein, domain 2"/>
    <property type="match status" value="1"/>
</dbReference>
<keyword evidence="7" id="KW-0227">DNA damage</keyword>
<dbReference type="GO" id="GO:0043916">
    <property type="term" value="F:DNA-7-methylguanine glycosylase activity"/>
    <property type="evidence" value="ECO:0007669"/>
    <property type="project" value="TreeGrafter"/>
</dbReference>
<dbReference type="EMBL" id="JAJNNZ010000001">
    <property type="protein sequence ID" value="MCJ2375495.1"/>
    <property type="molecule type" value="Genomic_DNA"/>
</dbReference>
<dbReference type="GO" id="GO:0005737">
    <property type="term" value="C:cytoplasm"/>
    <property type="evidence" value="ECO:0007669"/>
    <property type="project" value="TreeGrafter"/>
</dbReference>
<keyword evidence="12" id="KW-0804">Transcription</keyword>
<keyword evidence="13" id="KW-0234">DNA repair</keyword>
<dbReference type="SUPFAM" id="SSF46689">
    <property type="entry name" value="Homeodomain-like"/>
    <property type="match status" value="1"/>
</dbReference>
<dbReference type="InterPro" id="IPR011257">
    <property type="entry name" value="DNA_glycosylase"/>
</dbReference>
<dbReference type="InterPro" id="IPR009057">
    <property type="entry name" value="Homeodomain-like_sf"/>
</dbReference>
<evidence type="ECO:0000256" key="2">
    <source>
        <dbReference type="ARBA" id="ARBA00001947"/>
    </source>
</evidence>
<accession>A0A9X1WBD4</accession>
<evidence type="ECO:0000256" key="3">
    <source>
        <dbReference type="ARBA" id="ARBA00012000"/>
    </source>
</evidence>
<dbReference type="InterPro" id="IPR037046">
    <property type="entry name" value="AlkA_N_sf"/>
</dbReference>
<dbReference type="SMART" id="SM00478">
    <property type="entry name" value="ENDO3c"/>
    <property type="match status" value="1"/>
</dbReference>
<dbReference type="SUPFAM" id="SSF57884">
    <property type="entry name" value="Ada DNA repair protein, N-terminal domain (N-Ada 10)"/>
    <property type="match status" value="1"/>
</dbReference>
<dbReference type="InterPro" id="IPR010316">
    <property type="entry name" value="AlkA_N"/>
</dbReference>
<dbReference type="GO" id="GO:0032993">
    <property type="term" value="C:protein-DNA complex"/>
    <property type="evidence" value="ECO:0007669"/>
    <property type="project" value="TreeGrafter"/>
</dbReference>
<evidence type="ECO:0000313" key="16">
    <source>
        <dbReference type="Proteomes" id="UP001139488"/>
    </source>
</evidence>
<dbReference type="EC" id="3.2.2.21" evidence="3"/>
<dbReference type="SUPFAM" id="SSF48150">
    <property type="entry name" value="DNA-glycosylase"/>
    <property type="match status" value="1"/>
</dbReference>
<keyword evidence="6" id="KW-0479">Metal-binding</keyword>
<dbReference type="GO" id="GO:0003700">
    <property type="term" value="F:DNA-binding transcription factor activity"/>
    <property type="evidence" value="ECO:0007669"/>
    <property type="project" value="InterPro"/>
</dbReference>
<dbReference type="InterPro" id="IPR018060">
    <property type="entry name" value="HTH_AraC"/>
</dbReference>